<organism evidence="1">
    <name type="scientific">Arundo donax</name>
    <name type="common">Giant reed</name>
    <name type="synonym">Donax arundinaceus</name>
    <dbReference type="NCBI Taxonomy" id="35708"/>
    <lineage>
        <taxon>Eukaryota</taxon>
        <taxon>Viridiplantae</taxon>
        <taxon>Streptophyta</taxon>
        <taxon>Embryophyta</taxon>
        <taxon>Tracheophyta</taxon>
        <taxon>Spermatophyta</taxon>
        <taxon>Magnoliopsida</taxon>
        <taxon>Liliopsida</taxon>
        <taxon>Poales</taxon>
        <taxon>Poaceae</taxon>
        <taxon>PACMAD clade</taxon>
        <taxon>Arundinoideae</taxon>
        <taxon>Arundineae</taxon>
        <taxon>Arundo</taxon>
    </lineage>
</organism>
<name>A0A0A9B5V7_ARUDO</name>
<evidence type="ECO:0000313" key="1">
    <source>
        <dbReference type="EMBL" id="JAD54677.1"/>
    </source>
</evidence>
<accession>A0A0A9B5V7</accession>
<reference evidence="1" key="1">
    <citation type="submission" date="2014-09" db="EMBL/GenBank/DDBJ databases">
        <authorList>
            <person name="Magalhaes I.L.F."/>
            <person name="Oliveira U."/>
            <person name="Santos F.R."/>
            <person name="Vidigal T.H.D.A."/>
            <person name="Brescovit A.D."/>
            <person name="Santos A.J."/>
        </authorList>
    </citation>
    <scope>NUCLEOTIDE SEQUENCE</scope>
    <source>
        <tissue evidence="1">Shoot tissue taken approximately 20 cm above the soil surface</tissue>
    </source>
</reference>
<dbReference type="AlphaFoldDB" id="A0A0A9B5V7"/>
<dbReference type="EMBL" id="GBRH01243218">
    <property type="protein sequence ID" value="JAD54677.1"/>
    <property type="molecule type" value="Transcribed_RNA"/>
</dbReference>
<protein>
    <submittedName>
        <fullName evidence="1">Uncharacterized protein</fullName>
    </submittedName>
</protein>
<reference evidence="1" key="2">
    <citation type="journal article" date="2015" name="Data Brief">
        <title>Shoot transcriptome of the giant reed, Arundo donax.</title>
        <authorList>
            <person name="Barrero R.A."/>
            <person name="Guerrero F.D."/>
            <person name="Moolhuijzen P."/>
            <person name="Goolsby J.A."/>
            <person name="Tidwell J."/>
            <person name="Bellgard S.E."/>
            <person name="Bellgard M.I."/>
        </authorList>
    </citation>
    <scope>NUCLEOTIDE SEQUENCE</scope>
    <source>
        <tissue evidence="1">Shoot tissue taken approximately 20 cm above the soil surface</tissue>
    </source>
</reference>
<sequence>MDWAVGSLQLAPLSIARKSQEHMTY</sequence>
<proteinExistence type="predicted"/>